<keyword evidence="3" id="KW-1185">Reference proteome</keyword>
<dbReference type="InterPro" id="IPR011991">
    <property type="entry name" value="ArsR-like_HTH"/>
</dbReference>
<feature type="domain" description="LexA repressor DNA-binding" evidence="1">
    <location>
        <begin position="3"/>
        <end position="66"/>
    </location>
</feature>
<name>A0ABZ2YD97_9BACT</name>
<evidence type="ECO:0000259" key="1">
    <source>
        <dbReference type="Pfam" id="PF01726"/>
    </source>
</evidence>
<sequence>MKDKLSEKEKQILLFISSFFERNGFPPTVREIGKGVGLKSSCTVHYHLKKLEQKGVLRRRSCKPRAIELVMDEFVVQSSAPGSSDGEGLVQIPLVKDVYYVNQKPVFEEVETLLFFPRSLVGKGEFFAFRVPDNRLVSLNLLKDDYLIVKKGETLFCGDLGLFFIDDEVCIRKVRDNQRYSEKKKWWEIDFWDDRYSAIGKVVGVWRKL</sequence>
<dbReference type="Gene3D" id="2.10.109.10">
    <property type="entry name" value="Umud Fragment, subunit A"/>
    <property type="match status" value="1"/>
</dbReference>
<dbReference type="EMBL" id="CP121689">
    <property type="protein sequence ID" value="WZL76288.1"/>
    <property type="molecule type" value="Genomic_DNA"/>
</dbReference>
<dbReference type="Gene3D" id="1.10.10.10">
    <property type="entry name" value="Winged helix-like DNA-binding domain superfamily/Winged helix DNA-binding domain"/>
    <property type="match status" value="1"/>
</dbReference>
<organism evidence="2 3">
    <name type="scientific">Thermatribacter velox</name>
    <dbReference type="NCBI Taxonomy" id="3039681"/>
    <lineage>
        <taxon>Bacteria</taxon>
        <taxon>Pseudomonadati</taxon>
        <taxon>Atribacterota</taxon>
        <taxon>Atribacteria</taxon>
        <taxon>Atribacterales</taxon>
        <taxon>Thermatribacteraceae</taxon>
        <taxon>Thermatribacter</taxon>
    </lineage>
</organism>
<dbReference type="InterPro" id="IPR006200">
    <property type="entry name" value="LexA"/>
</dbReference>
<dbReference type="EC" id="3.4.21.88" evidence="2"/>
<reference evidence="2 3" key="1">
    <citation type="submission" date="2023-03" db="EMBL/GenBank/DDBJ databases">
        <title>Novel Species.</title>
        <authorList>
            <person name="Ma S."/>
        </authorList>
    </citation>
    <scope>NUCLEOTIDE SEQUENCE [LARGE SCALE GENOMIC DNA]</scope>
    <source>
        <strain evidence="2 3">B11</strain>
    </source>
</reference>
<proteinExistence type="predicted"/>
<dbReference type="GO" id="GO:0004252">
    <property type="term" value="F:serine-type endopeptidase activity"/>
    <property type="evidence" value="ECO:0007669"/>
    <property type="project" value="UniProtKB-EC"/>
</dbReference>
<accession>A0ABZ2YD97</accession>
<dbReference type="InterPro" id="IPR006199">
    <property type="entry name" value="LexA_DNA-bd_dom"/>
</dbReference>
<dbReference type="Pfam" id="PF01726">
    <property type="entry name" value="LexA_DNA_bind"/>
    <property type="match status" value="1"/>
</dbReference>
<dbReference type="InterPro" id="IPR036286">
    <property type="entry name" value="LexA/Signal_pep-like_sf"/>
</dbReference>
<gene>
    <name evidence="2" type="primary">lexA</name>
    <name evidence="2" type="ORF">QBE54_00720</name>
</gene>
<dbReference type="InterPro" id="IPR050077">
    <property type="entry name" value="LexA_repressor"/>
</dbReference>
<keyword evidence="2" id="KW-0378">Hydrolase</keyword>
<dbReference type="CDD" id="cd00090">
    <property type="entry name" value="HTH_ARSR"/>
    <property type="match status" value="1"/>
</dbReference>
<dbReference type="Proteomes" id="UP001461341">
    <property type="component" value="Chromosome"/>
</dbReference>
<dbReference type="NCBIfam" id="TIGR00498">
    <property type="entry name" value="lexA"/>
    <property type="match status" value="1"/>
</dbReference>
<dbReference type="PANTHER" id="PTHR33516">
    <property type="entry name" value="LEXA REPRESSOR"/>
    <property type="match status" value="1"/>
</dbReference>
<dbReference type="SUPFAM" id="SSF51306">
    <property type="entry name" value="LexA/Signal peptidase"/>
    <property type="match status" value="1"/>
</dbReference>
<protein>
    <submittedName>
        <fullName evidence="2">Transcriptional repressor LexA</fullName>
        <ecNumber evidence="2">3.4.21.88</ecNumber>
    </submittedName>
</protein>
<dbReference type="InterPro" id="IPR036390">
    <property type="entry name" value="WH_DNA-bd_sf"/>
</dbReference>
<dbReference type="RefSeq" id="WP_369018446.1">
    <property type="nucleotide sequence ID" value="NZ_CP121689.1"/>
</dbReference>
<dbReference type="SUPFAM" id="SSF46785">
    <property type="entry name" value="Winged helix' DNA-binding domain"/>
    <property type="match status" value="1"/>
</dbReference>
<dbReference type="InterPro" id="IPR036388">
    <property type="entry name" value="WH-like_DNA-bd_sf"/>
</dbReference>
<evidence type="ECO:0000313" key="3">
    <source>
        <dbReference type="Proteomes" id="UP001461341"/>
    </source>
</evidence>
<dbReference type="PANTHER" id="PTHR33516:SF2">
    <property type="entry name" value="LEXA REPRESSOR-RELATED"/>
    <property type="match status" value="1"/>
</dbReference>
<evidence type="ECO:0000313" key="2">
    <source>
        <dbReference type="EMBL" id="WZL76288.1"/>
    </source>
</evidence>